<dbReference type="SMART" id="SM00421">
    <property type="entry name" value="HTH_LUXR"/>
    <property type="match status" value="1"/>
</dbReference>
<evidence type="ECO:0000256" key="2">
    <source>
        <dbReference type="ARBA" id="ARBA00023015"/>
    </source>
</evidence>
<keyword evidence="9" id="KW-1185">Reference proteome</keyword>
<dbReference type="PROSITE" id="PS50110">
    <property type="entry name" value="RESPONSE_REGULATORY"/>
    <property type="match status" value="1"/>
</dbReference>
<dbReference type="AlphaFoldDB" id="A0A543B366"/>
<organism evidence="8 9">
    <name type="scientific">Stackebrandtia endophytica</name>
    <dbReference type="NCBI Taxonomy" id="1496996"/>
    <lineage>
        <taxon>Bacteria</taxon>
        <taxon>Bacillati</taxon>
        <taxon>Actinomycetota</taxon>
        <taxon>Actinomycetes</taxon>
        <taxon>Glycomycetales</taxon>
        <taxon>Glycomycetaceae</taxon>
        <taxon>Stackebrandtia</taxon>
    </lineage>
</organism>
<evidence type="ECO:0000313" key="8">
    <source>
        <dbReference type="EMBL" id="TQL79253.1"/>
    </source>
</evidence>
<protein>
    <submittedName>
        <fullName evidence="8">DNA-binding NarL/FixJ family response regulator</fullName>
    </submittedName>
</protein>
<dbReference type="SUPFAM" id="SSF52172">
    <property type="entry name" value="CheY-like"/>
    <property type="match status" value="1"/>
</dbReference>
<dbReference type="InterPro" id="IPR039420">
    <property type="entry name" value="WalR-like"/>
</dbReference>
<dbReference type="Gene3D" id="3.40.50.2300">
    <property type="match status" value="2"/>
</dbReference>
<dbReference type="InterPro" id="IPR001789">
    <property type="entry name" value="Sig_transdc_resp-reg_receiver"/>
</dbReference>
<dbReference type="GO" id="GO:0003677">
    <property type="term" value="F:DNA binding"/>
    <property type="evidence" value="ECO:0007669"/>
    <property type="project" value="UniProtKB-KW"/>
</dbReference>
<evidence type="ECO:0000256" key="1">
    <source>
        <dbReference type="ARBA" id="ARBA00022553"/>
    </source>
</evidence>
<dbReference type="InterPro" id="IPR011006">
    <property type="entry name" value="CheY-like_superfamily"/>
</dbReference>
<keyword evidence="2" id="KW-0805">Transcription regulation</keyword>
<gene>
    <name evidence="8" type="ORF">FB566_4854</name>
</gene>
<reference evidence="8 9" key="1">
    <citation type="submission" date="2019-06" db="EMBL/GenBank/DDBJ databases">
        <title>Sequencing the genomes of 1000 actinobacteria strains.</title>
        <authorList>
            <person name="Klenk H.-P."/>
        </authorList>
    </citation>
    <scope>NUCLEOTIDE SEQUENCE [LARGE SCALE GENOMIC DNA]</scope>
    <source>
        <strain evidence="8 9">DSM 45928</strain>
    </source>
</reference>
<dbReference type="PROSITE" id="PS50043">
    <property type="entry name" value="HTH_LUXR_2"/>
    <property type="match status" value="1"/>
</dbReference>
<evidence type="ECO:0000256" key="4">
    <source>
        <dbReference type="ARBA" id="ARBA00023163"/>
    </source>
</evidence>
<dbReference type="PANTHER" id="PTHR43214:SF24">
    <property type="entry name" value="TRANSCRIPTIONAL REGULATORY PROTEIN NARL-RELATED"/>
    <property type="match status" value="1"/>
</dbReference>
<dbReference type="GO" id="GO:0000160">
    <property type="term" value="P:phosphorelay signal transduction system"/>
    <property type="evidence" value="ECO:0007669"/>
    <property type="project" value="InterPro"/>
</dbReference>
<keyword evidence="4" id="KW-0804">Transcription</keyword>
<dbReference type="InterPro" id="IPR058245">
    <property type="entry name" value="NreC/VraR/RcsB-like_REC"/>
</dbReference>
<evidence type="ECO:0000256" key="5">
    <source>
        <dbReference type="PROSITE-ProRule" id="PRU00169"/>
    </source>
</evidence>
<dbReference type="InParanoid" id="A0A543B366"/>
<evidence type="ECO:0000313" key="9">
    <source>
        <dbReference type="Proteomes" id="UP000317043"/>
    </source>
</evidence>
<dbReference type="SUPFAM" id="SSF46894">
    <property type="entry name" value="C-terminal effector domain of the bipartite response regulators"/>
    <property type="match status" value="1"/>
</dbReference>
<feature type="domain" description="HTH luxR-type" evidence="6">
    <location>
        <begin position="179"/>
        <end position="244"/>
    </location>
</feature>
<comment type="caution">
    <text evidence="8">The sequence shown here is derived from an EMBL/GenBank/DDBJ whole genome shotgun (WGS) entry which is preliminary data.</text>
</comment>
<dbReference type="Pfam" id="PF00196">
    <property type="entry name" value="GerE"/>
    <property type="match status" value="1"/>
</dbReference>
<dbReference type="CDD" id="cd06170">
    <property type="entry name" value="LuxR_C_like"/>
    <property type="match status" value="1"/>
</dbReference>
<dbReference type="SMART" id="SM00448">
    <property type="entry name" value="REC"/>
    <property type="match status" value="1"/>
</dbReference>
<dbReference type="RefSeq" id="WP_211347844.1">
    <property type="nucleotide sequence ID" value="NZ_JBHTGS010000002.1"/>
</dbReference>
<feature type="modified residue" description="4-aspartylphosphate" evidence="5">
    <location>
        <position position="94"/>
    </location>
</feature>
<accession>A0A543B366</accession>
<sequence length="248" mass="26002">MTVRILIVDDHPVVRDGLRGMLASQPDFTVVGEAGGGAEALAWLAKPVAVTSADQPDGSSVDAPAVGPERASVGVSGRFAVPEPAASVDLVLTDLRMPPPAGAALIRLIRREYPTIRVLVLTTYDTDADIIPSMEAGAVGYLLKDTPREELFRAVRLAAIGQTVLSPPVADRLVNRLRTNGERPTLSGREREVIALVAAGNSNRDIAAALFISEATVKTHLVHIYTKLGVNDRAAAVAAGYDTGILGG</sequence>
<dbReference type="Proteomes" id="UP000317043">
    <property type="component" value="Unassembled WGS sequence"/>
</dbReference>
<keyword evidence="3 8" id="KW-0238">DNA-binding</keyword>
<dbReference type="InterPro" id="IPR016032">
    <property type="entry name" value="Sig_transdc_resp-reg_C-effctor"/>
</dbReference>
<evidence type="ECO:0000259" key="7">
    <source>
        <dbReference type="PROSITE" id="PS50110"/>
    </source>
</evidence>
<dbReference type="InterPro" id="IPR000792">
    <property type="entry name" value="Tscrpt_reg_LuxR_C"/>
</dbReference>
<keyword evidence="1 5" id="KW-0597">Phosphoprotein</keyword>
<evidence type="ECO:0000259" key="6">
    <source>
        <dbReference type="PROSITE" id="PS50043"/>
    </source>
</evidence>
<dbReference type="PROSITE" id="PS00622">
    <property type="entry name" value="HTH_LUXR_1"/>
    <property type="match status" value="1"/>
</dbReference>
<dbReference type="Pfam" id="PF00072">
    <property type="entry name" value="Response_reg"/>
    <property type="match status" value="1"/>
</dbReference>
<feature type="domain" description="Response regulatory" evidence="7">
    <location>
        <begin position="4"/>
        <end position="159"/>
    </location>
</feature>
<dbReference type="PRINTS" id="PR00038">
    <property type="entry name" value="HTHLUXR"/>
</dbReference>
<evidence type="ECO:0000256" key="3">
    <source>
        <dbReference type="ARBA" id="ARBA00023125"/>
    </source>
</evidence>
<dbReference type="GO" id="GO:0006355">
    <property type="term" value="P:regulation of DNA-templated transcription"/>
    <property type="evidence" value="ECO:0007669"/>
    <property type="project" value="InterPro"/>
</dbReference>
<dbReference type="PANTHER" id="PTHR43214">
    <property type="entry name" value="TWO-COMPONENT RESPONSE REGULATOR"/>
    <property type="match status" value="1"/>
</dbReference>
<name>A0A543B366_9ACTN</name>
<dbReference type="CDD" id="cd17535">
    <property type="entry name" value="REC_NarL-like"/>
    <property type="match status" value="1"/>
</dbReference>
<dbReference type="EMBL" id="VFOW01000001">
    <property type="protein sequence ID" value="TQL79253.1"/>
    <property type="molecule type" value="Genomic_DNA"/>
</dbReference>
<proteinExistence type="predicted"/>